<gene>
    <name evidence="1" type="ORF">K3G42_025891</name>
</gene>
<protein>
    <submittedName>
        <fullName evidence="1">Uncharacterized protein</fullName>
    </submittedName>
</protein>
<proteinExistence type="predicted"/>
<organism evidence="1 2">
    <name type="scientific">Sphaerodactylus townsendi</name>
    <dbReference type="NCBI Taxonomy" id="933632"/>
    <lineage>
        <taxon>Eukaryota</taxon>
        <taxon>Metazoa</taxon>
        <taxon>Chordata</taxon>
        <taxon>Craniata</taxon>
        <taxon>Vertebrata</taxon>
        <taxon>Euteleostomi</taxon>
        <taxon>Lepidosauria</taxon>
        <taxon>Squamata</taxon>
        <taxon>Bifurcata</taxon>
        <taxon>Gekkota</taxon>
        <taxon>Sphaerodactylidae</taxon>
        <taxon>Sphaerodactylus</taxon>
    </lineage>
</organism>
<sequence>MMFTIDVTNYKYAPKHSADHTSSKGICSKYPPPKRNEPVFCAKEFDPICDSKGHTHDNMCHFCAARWYAKGPLTIRYKGECKEDIICSKYPRPKKDETVMCTMELYPICGSDGHTYGNKCLFCAARWSSKGTLLIRYEGQCNEEALCSKYPMPKKGEPIGCTEEHDPICGSDGEKYGNRCYFCIAWRMSGGTLTIRHEGECRPKVNLVLTSSLY</sequence>
<name>A0ACB8EJK6_9SAUR</name>
<evidence type="ECO:0000313" key="2">
    <source>
        <dbReference type="Proteomes" id="UP000827872"/>
    </source>
</evidence>
<keyword evidence="2" id="KW-1185">Reference proteome</keyword>
<evidence type="ECO:0000313" key="1">
    <source>
        <dbReference type="EMBL" id="KAH7992670.1"/>
    </source>
</evidence>
<comment type="caution">
    <text evidence="1">The sequence shown here is derived from an EMBL/GenBank/DDBJ whole genome shotgun (WGS) entry which is preliminary data.</text>
</comment>
<dbReference type="EMBL" id="CM037616">
    <property type="protein sequence ID" value="KAH7992670.1"/>
    <property type="molecule type" value="Genomic_DNA"/>
</dbReference>
<reference evidence="1" key="1">
    <citation type="submission" date="2021-08" db="EMBL/GenBank/DDBJ databases">
        <title>The first chromosome-level gecko genome reveals the dynamic sex chromosomes of Neotropical dwarf geckos (Sphaerodactylidae: Sphaerodactylus).</title>
        <authorList>
            <person name="Pinto B.J."/>
            <person name="Keating S.E."/>
            <person name="Gamble T."/>
        </authorList>
    </citation>
    <scope>NUCLEOTIDE SEQUENCE</scope>
    <source>
        <strain evidence="1">TG3544</strain>
    </source>
</reference>
<dbReference type="Proteomes" id="UP000827872">
    <property type="component" value="Linkage Group LG03"/>
</dbReference>
<accession>A0ACB8EJK6</accession>